<dbReference type="OrthoDB" id="155810at2759"/>
<sequence>MSKPENLQRECRGGGGATEVLQMAMKPRSCKELRSFIGELGVLVRKPHLLVGVNGKLPANGQNTNSPMKIDVVNVGVVEKAEKSRKGNRDLMEQVFDEAECVVSGNRGEDGMNLLKPIKIACKTLITIGEADLGPTVEKVVRDELTITMAPQFSTQLNGSMTFSASLSASMNASTNVTASRHYRPLVPDCNPQPNGPPPPLILSVQEADQLEHLADSIVKQTLLDYIHFRDSRKRRLHDEQWKEVRRQDNLVAFKERESWRQQHQTLCTPGGRLEPVICKTSVPTLLVLGALQGTLDDEMYGMHIDSDNAAKLRSSYIHDQMNDFRVLTRIRGATKDDPFRFCGVTWADLGNTGYGPFAKKRDYCVVTSMGITDTARGERIGYYVVHSVDVSSNGPMGRSTQLGLGDSPNNAKYTRAKGSMCWLKCELPNGGVELYMQGFFAPMGSVPEFAVVNAALSAALGLAQTSDTAYSKKIRWMLHDSVRSTRRRLVSPSTEDCVGHCKSHFGVAKKRKLGCCIVCRALVCNSCRTTRKVTVDVAADSVIQQTRCCICLLCMRYAKQTNAIFFASREMSMARARSNRALSTENSEYII</sequence>
<protein>
    <recommendedName>
        <fullName evidence="3">FYVE-type domain-containing protein</fullName>
    </recommendedName>
</protein>
<comment type="caution">
    <text evidence="1">The sequence shown here is derived from an EMBL/GenBank/DDBJ whole genome shotgun (WGS) entry which is preliminary data.</text>
</comment>
<keyword evidence="2" id="KW-1185">Reference proteome</keyword>
<dbReference type="EMBL" id="NBNE01006514">
    <property type="protein sequence ID" value="OWZ01935.1"/>
    <property type="molecule type" value="Genomic_DNA"/>
</dbReference>
<dbReference type="AlphaFoldDB" id="A0A225V985"/>
<evidence type="ECO:0008006" key="3">
    <source>
        <dbReference type="Google" id="ProtNLM"/>
    </source>
</evidence>
<evidence type="ECO:0000313" key="2">
    <source>
        <dbReference type="Proteomes" id="UP000198211"/>
    </source>
</evidence>
<evidence type="ECO:0000313" key="1">
    <source>
        <dbReference type="EMBL" id="OWZ01935.1"/>
    </source>
</evidence>
<name>A0A225V985_9STRA</name>
<reference evidence="2" key="1">
    <citation type="submission" date="2017-03" db="EMBL/GenBank/DDBJ databases">
        <title>Phytopthora megakarya and P. palmivora, two closely related causual agents of cacao black pod achieved similar genome size and gene model numbers by different mechanisms.</title>
        <authorList>
            <person name="Ali S."/>
            <person name="Shao J."/>
            <person name="Larry D.J."/>
            <person name="Kronmiller B."/>
            <person name="Shen D."/>
            <person name="Strem M.D."/>
            <person name="Melnick R.L."/>
            <person name="Guiltinan M.J."/>
            <person name="Tyler B.M."/>
            <person name="Meinhardt L.W."/>
            <person name="Bailey B.A."/>
        </authorList>
    </citation>
    <scope>NUCLEOTIDE SEQUENCE [LARGE SCALE GENOMIC DNA]</scope>
    <source>
        <strain evidence="2">zdho120</strain>
    </source>
</reference>
<gene>
    <name evidence="1" type="ORF">PHMEG_00026599</name>
</gene>
<dbReference type="PANTHER" id="PTHR13510:SF44">
    <property type="entry name" value="RABENOSYN-5"/>
    <property type="match status" value="1"/>
</dbReference>
<dbReference type="InterPro" id="IPR052727">
    <property type="entry name" value="Rab4/Rab5_effector"/>
</dbReference>
<proteinExistence type="predicted"/>
<organism evidence="1 2">
    <name type="scientific">Phytophthora megakarya</name>
    <dbReference type="NCBI Taxonomy" id="4795"/>
    <lineage>
        <taxon>Eukaryota</taxon>
        <taxon>Sar</taxon>
        <taxon>Stramenopiles</taxon>
        <taxon>Oomycota</taxon>
        <taxon>Peronosporomycetes</taxon>
        <taxon>Peronosporales</taxon>
        <taxon>Peronosporaceae</taxon>
        <taxon>Phytophthora</taxon>
    </lineage>
</organism>
<dbReference type="Gene3D" id="3.30.530.20">
    <property type="match status" value="1"/>
</dbReference>
<accession>A0A225V985</accession>
<dbReference type="Proteomes" id="UP000198211">
    <property type="component" value="Unassembled WGS sequence"/>
</dbReference>
<dbReference type="PANTHER" id="PTHR13510">
    <property type="entry name" value="FYVE-FINGER-CONTAINING RAB5 EFFECTOR PROTEIN RABENOSYN-5-RELATED"/>
    <property type="match status" value="1"/>
</dbReference>
<dbReference type="InterPro" id="IPR023393">
    <property type="entry name" value="START-like_dom_sf"/>
</dbReference>